<feature type="signal peptide" evidence="13">
    <location>
        <begin position="1"/>
        <end position="23"/>
    </location>
</feature>
<dbReference type="InterPro" id="IPR012910">
    <property type="entry name" value="Plug_dom"/>
</dbReference>
<accession>A0ABS0T7L9</accession>
<dbReference type="RefSeq" id="WP_198578943.1">
    <property type="nucleotide sequence ID" value="NZ_JADWOX010000037.1"/>
</dbReference>
<evidence type="ECO:0000256" key="13">
    <source>
        <dbReference type="SAM" id="SignalP"/>
    </source>
</evidence>
<keyword evidence="9 11" id="KW-0472">Membrane</keyword>
<name>A0ABS0T7L9_9CAUL</name>
<dbReference type="SUPFAM" id="SSF56935">
    <property type="entry name" value="Porins"/>
    <property type="match status" value="1"/>
</dbReference>
<keyword evidence="4" id="KW-0410">Iron transport</keyword>
<dbReference type="Pfam" id="PF00593">
    <property type="entry name" value="TonB_dep_Rec_b-barrel"/>
    <property type="match status" value="1"/>
</dbReference>
<dbReference type="InterPro" id="IPR036942">
    <property type="entry name" value="Beta-barrel_TonB_sf"/>
</dbReference>
<dbReference type="Proteomes" id="UP000639859">
    <property type="component" value="Unassembled WGS sequence"/>
</dbReference>
<evidence type="ECO:0000256" key="4">
    <source>
        <dbReference type="ARBA" id="ARBA00022496"/>
    </source>
</evidence>
<comment type="similarity">
    <text evidence="11 12">Belongs to the TonB-dependent receptor family.</text>
</comment>
<evidence type="ECO:0000259" key="15">
    <source>
        <dbReference type="Pfam" id="PF07715"/>
    </source>
</evidence>
<dbReference type="PANTHER" id="PTHR32552:SF81">
    <property type="entry name" value="TONB-DEPENDENT OUTER MEMBRANE RECEPTOR"/>
    <property type="match status" value="1"/>
</dbReference>
<proteinExistence type="inferred from homology"/>
<keyword evidence="5 11" id="KW-0812">Transmembrane</keyword>
<comment type="subcellular location">
    <subcellularLocation>
        <location evidence="1 11">Cell outer membrane</location>
        <topology evidence="1 11">Multi-pass membrane protein</topology>
    </subcellularLocation>
</comment>
<keyword evidence="10 11" id="KW-0998">Cell outer membrane</keyword>
<comment type="caution">
    <text evidence="16">The sequence shown here is derived from an EMBL/GenBank/DDBJ whole genome shotgun (WGS) entry which is preliminary data.</text>
</comment>
<gene>
    <name evidence="16" type="ORF">I4Q42_25595</name>
</gene>
<dbReference type="Pfam" id="PF07715">
    <property type="entry name" value="Plug"/>
    <property type="match status" value="1"/>
</dbReference>
<evidence type="ECO:0000313" key="17">
    <source>
        <dbReference type="Proteomes" id="UP000639859"/>
    </source>
</evidence>
<evidence type="ECO:0000256" key="10">
    <source>
        <dbReference type="ARBA" id="ARBA00023237"/>
    </source>
</evidence>
<evidence type="ECO:0000259" key="14">
    <source>
        <dbReference type="Pfam" id="PF00593"/>
    </source>
</evidence>
<evidence type="ECO:0000256" key="12">
    <source>
        <dbReference type="RuleBase" id="RU003357"/>
    </source>
</evidence>
<dbReference type="Gene3D" id="2.40.170.20">
    <property type="entry name" value="TonB-dependent receptor, beta-barrel domain"/>
    <property type="match status" value="1"/>
</dbReference>
<evidence type="ECO:0000256" key="9">
    <source>
        <dbReference type="ARBA" id="ARBA00023136"/>
    </source>
</evidence>
<keyword evidence="16" id="KW-0675">Receptor</keyword>
<dbReference type="EMBL" id="JADWOX010000037">
    <property type="protein sequence ID" value="MBI1687060.1"/>
    <property type="molecule type" value="Genomic_DNA"/>
</dbReference>
<keyword evidence="3 11" id="KW-1134">Transmembrane beta strand</keyword>
<feature type="chain" id="PRO_5047486494" evidence="13">
    <location>
        <begin position="24"/>
        <end position="774"/>
    </location>
</feature>
<evidence type="ECO:0000256" key="1">
    <source>
        <dbReference type="ARBA" id="ARBA00004571"/>
    </source>
</evidence>
<sequence>MKSRLMTASAVGAWALLAGGAWAADAPIATAPADAPTAVEAVVVTGEKTNRSVQDTVTSVAVTTAATIEREQIRSFYDLVAKTANMSETYGKSGFTIRGVANNNVSGGGTSGLATVYVDGAAIPERAMYGGPLDMWDVGQVEIFRGPQSTLQGRNALAGAVIIRTTDPTFDWNFNSQVAFASGDDRSIGLAGGGPIVDDQLAFRLAFHDRQADGFIYNTVQKRDDDAVDTRSYRGKLLLTPTALEGFKAIATYSRNENRSGYLYTYARTDTPDYYDHRVSTTDSPNTSDITTDIANLELSQSLGDRFTLSGALSWSKVDLAQRYDVDLTPARLSYGGQDEVVKTTSQELRLNYDGERFKGVVGLYHAKRDADRKSASLTNVPFPTATLVSVLTSTLTGGGVPLATAQAQANAFAALYVAALPVIPVDYSSDAPEIVTTTALFADGSFDLTPKLSLLAGFRYDHEENEQESRQTAVFAGTYPTPASFGPYASYVVLVNNFVASMVAQAGASSPGATRKFDAFLPKLGVKYAWTDDLSTSFVVQRGYRSGGSTVNAARASVVPYDQEFTWNYELSLRSYLPQWGLTANANAYYVDWTDQQVIVNLGLNTYDYQVENAGTSHLYGFEVELNQRLSSKASWWASLGHTRTKFDEFRVGTGSDIRDLSGSEFPYAPHWTFAVGGDYRWDNGLVANLNANYRAKAFTEAGGEQDGRIADARTLVNGRFGYETDRWGANWGAYVFAKNLLNEKYKQYGRDDVPVALLGEPRILGVTLETRW</sequence>
<keyword evidence="7" id="KW-0406">Ion transport</keyword>
<keyword evidence="8 12" id="KW-0798">TonB box</keyword>
<organism evidence="16 17">
    <name type="scientific">Caulobacter hibisci</name>
    <dbReference type="NCBI Taxonomy" id="2035993"/>
    <lineage>
        <taxon>Bacteria</taxon>
        <taxon>Pseudomonadati</taxon>
        <taxon>Pseudomonadota</taxon>
        <taxon>Alphaproteobacteria</taxon>
        <taxon>Caulobacterales</taxon>
        <taxon>Caulobacteraceae</taxon>
        <taxon>Caulobacter</taxon>
    </lineage>
</organism>
<evidence type="ECO:0000256" key="6">
    <source>
        <dbReference type="ARBA" id="ARBA00023004"/>
    </source>
</evidence>
<evidence type="ECO:0000256" key="5">
    <source>
        <dbReference type="ARBA" id="ARBA00022692"/>
    </source>
</evidence>
<dbReference type="InterPro" id="IPR039426">
    <property type="entry name" value="TonB-dep_rcpt-like"/>
</dbReference>
<protein>
    <submittedName>
        <fullName evidence="16">TonB-dependent receptor</fullName>
    </submittedName>
</protein>
<evidence type="ECO:0000256" key="3">
    <source>
        <dbReference type="ARBA" id="ARBA00022452"/>
    </source>
</evidence>
<reference evidence="16 17" key="1">
    <citation type="submission" date="2020-11" db="EMBL/GenBank/DDBJ databases">
        <title>genome sequence of strain KACC 18849.</title>
        <authorList>
            <person name="Gao J."/>
            <person name="Zhang X."/>
        </authorList>
    </citation>
    <scope>NUCLEOTIDE SEQUENCE [LARGE SCALE GENOMIC DNA]</scope>
    <source>
        <strain evidence="16 17">KACC 18849</strain>
    </source>
</reference>
<keyword evidence="6" id="KW-0408">Iron</keyword>
<dbReference type="PROSITE" id="PS52016">
    <property type="entry name" value="TONB_DEPENDENT_REC_3"/>
    <property type="match status" value="1"/>
</dbReference>
<evidence type="ECO:0000256" key="8">
    <source>
        <dbReference type="ARBA" id="ARBA00023077"/>
    </source>
</evidence>
<feature type="domain" description="TonB-dependent receptor-like beta-barrel" evidence="14">
    <location>
        <begin position="254"/>
        <end position="742"/>
    </location>
</feature>
<evidence type="ECO:0000256" key="11">
    <source>
        <dbReference type="PROSITE-ProRule" id="PRU01360"/>
    </source>
</evidence>
<evidence type="ECO:0000256" key="7">
    <source>
        <dbReference type="ARBA" id="ARBA00023065"/>
    </source>
</evidence>
<dbReference type="InterPro" id="IPR000531">
    <property type="entry name" value="Beta-barrel_TonB"/>
</dbReference>
<keyword evidence="17" id="KW-1185">Reference proteome</keyword>
<dbReference type="PANTHER" id="PTHR32552">
    <property type="entry name" value="FERRICHROME IRON RECEPTOR-RELATED"/>
    <property type="match status" value="1"/>
</dbReference>
<evidence type="ECO:0000256" key="2">
    <source>
        <dbReference type="ARBA" id="ARBA00022448"/>
    </source>
</evidence>
<feature type="domain" description="TonB-dependent receptor plug" evidence="15">
    <location>
        <begin position="53"/>
        <end position="160"/>
    </location>
</feature>
<keyword evidence="2 11" id="KW-0813">Transport</keyword>
<evidence type="ECO:0000313" key="16">
    <source>
        <dbReference type="EMBL" id="MBI1687060.1"/>
    </source>
</evidence>
<keyword evidence="13" id="KW-0732">Signal</keyword>